<dbReference type="Proteomes" id="UP000240988">
    <property type="component" value="Unassembled WGS sequence"/>
</dbReference>
<reference evidence="1 2" key="1">
    <citation type="submission" date="2017-01" db="EMBL/GenBank/DDBJ databases">
        <authorList>
            <consortium name="Urmite Genomes"/>
        </authorList>
    </citation>
    <scope>NUCLEOTIDE SEQUENCE [LARGE SCALE GENOMIC DNA]</scope>
    <source>
        <strain evidence="1 2">AB57</strain>
    </source>
</reference>
<dbReference type="EMBL" id="FUFA01000002">
    <property type="protein sequence ID" value="SPM33236.1"/>
    <property type="molecule type" value="Genomic_DNA"/>
</dbReference>
<evidence type="ECO:0000313" key="1">
    <source>
        <dbReference type="EMBL" id="SPM33236.1"/>
    </source>
</evidence>
<accession>A0A2U3NP03</accession>
<dbReference type="AlphaFoldDB" id="A0A2U3NP03"/>
<keyword evidence="2" id="KW-1185">Reference proteome</keyword>
<dbReference type="AntiFam" id="ANF00014">
    <property type="entry name" value="tRNA translation"/>
</dbReference>
<gene>
    <name evidence="1" type="ORF">MRAB57_1039</name>
</gene>
<sequence>MEPMTGIEPAYSAWEADVLPLNYIGIAAKEG</sequence>
<name>A0A2U3NP03_9MYCO</name>
<organism evidence="1 2">
    <name type="scientific">Mycobacterium rhizamassiliense</name>
    <dbReference type="NCBI Taxonomy" id="1841860"/>
    <lineage>
        <taxon>Bacteria</taxon>
        <taxon>Bacillati</taxon>
        <taxon>Actinomycetota</taxon>
        <taxon>Actinomycetes</taxon>
        <taxon>Mycobacteriales</taxon>
        <taxon>Mycobacteriaceae</taxon>
        <taxon>Mycobacterium</taxon>
    </lineage>
</organism>
<protein>
    <submittedName>
        <fullName evidence="1">Uncharacterized protein</fullName>
    </submittedName>
</protein>
<proteinExistence type="predicted"/>
<evidence type="ECO:0000313" key="2">
    <source>
        <dbReference type="Proteomes" id="UP000240988"/>
    </source>
</evidence>